<organism evidence="12 13">
    <name type="scientific">Steinernema hermaphroditum</name>
    <dbReference type="NCBI Taxonomy" id="289476"/>
    <lineage>
        <taxon>Eukaryota</taxon>
        <taxon>Metazoa</taxon>
        <taxon>Ecdysozoa</taxon>
        <taxon>Nematoda</taxon>
        <taxon>Chromadorea</taxon>
        <taxon>Rhabditida</taxon>
        <taxon>Tylenchina</taxon>
        <taxon>Panagrolaimomorpha</taxon>
        <taxon>Strongyloidoidea</taxon>
        <taxon>Steinernematidae</taxon>
        <taxon>Steinernema</taxon>
    </lineage>
</organism>
<dbReference type="GO" id="GO:0008143">
    <property type="term" value="F:poly(A) binding"/>
    <property type="evidence" value="ECO:0007669"/>
    <property type="project" value="InterPro"/>
</dbReference>
<feature type="compositionally biased region" description="Basic and acidic residues" evidence="10">
    <location>
        <begin position="236"/>
        <end position="248"/>
    </location>
</feature>
<feature type="region of interest" description="Disordered" evidence="10">
    <location>
        <begin position="380"/>
        <end position="442"/>
    </location>
</feature>
<dbReference type="GO" id="GO:0008270">
    <property type="term" value="F:zinc ion binding"/>
    <property type="evidence" value="ECO:0007669"/>
    <property type="project" value="UniProtKB-KW"/>
</dbReference>
<comment type="similarity">
    <text evidence="2">Belongs to the ZC3H14 family.</text>
</comment>
<feature type="region of interest" description="Disordered" evidence="10">
    <location>
        <begin position="121"/>
        <end position="258"/>
    </location>
</feature>
<gene>
    <name evidence="12" type="ORF">QR680_005853</name>
</gene>
<evidence type="ECO:0000256" key="1">
    <source>
        <dbReference type="ARBA" id="ARBA00004123"/>
    </source>
</evidence>
<accession>A0AA39LW51</accession>
<keyword evidence="7 9" id="KW-0862">Zinc</keyword>
<feature type="compositionally biased region" description="Basic and acidic residues" evidence="10">
    <location>
        <begin position="351"/>
        <end position="362"/>
    </location>
</feature>
<sequence length="628" mass="71084">MCLALFHIEFDFDVFESMFKNMQDSVCHATPQRSPEMVALGKGDFATRVVPILRPAIQAKFQEMFGASLSKDLPEYVIVMLSNKKNKAYILTQFIDILGDNESQVFVDWLFKKIEEINKGANEQEAGPPEVAKPKKEEVKLAPPKSVVAVKSTAPSSSRSEQKVGSKTHEAEKKRPDDRPRERVKDQSRDRPERRDDRDRERREDRGRDRREVRDRKDSHKEHDRRARHRSRSHERRTEVDPKPRDADTPPLPKIASEVVVKRKMTSPNVAKGGSSLFLRAMNAATSKEPHTEQRKRKVDVAEVMEVEEKEDVPAKRRSVMSRISCRQVDDSDGKFTVTVGDRGNGPSVRVMKEDSEREERSGNAIRVSTKRRIAEIKHIVSGEANKNTTNKPQRQHEEGYSTIMERKPLRERLSRADGSRCFIGEKESSSESTPSTGQQWNYRIELSDNETDSEDEAMIDAAVADTPTEDKDGSPSPPSQLEDHMQPEERAFFVQTAMNKVHFNPAHPSFASKDGSGNQGAIQEAMQTVAANAAAQPGAPSSKFQTRCKFWPNCNLSDDQCPFAHPSIPCSKFPHCRFGDRCLYVHPLCRYGKLCRNSYCGYLHPTRTCNLKYVRPAADTAQSMAIS</sequence>
<comment type="caution">
    <text evidence="12">The sequence shown here is derived from an EMBL/GenBank/DDBJ whole genome shotgun (WGS) entry which is preliminary data.</text>
</comment>
<dbReference type="GO" id="GO:0005737">
    <property type="term" value="C:cytoplasm"/>
    <property type="evidence" value="ECO:0007669"/>
    <property type="project" value="TreeGrafter"/>
</dbReference>
<dbReference type="Proteomes" id="UP001175271">
    <property type="component" value="Unassembled WGS sequence"/>
</dbReference>
<proteinExistence type="inferred from homology"/>
<evidence type="ECO:0000256" key="8">
    <source>
        <dbReference type="ARBA" id="ARBA00023242"/>
    </source>
</evidence>
<keyword evidence="4 9" id="KW-0479">Metal-binding</keyword>
<dbReference type="GO" id="GO:0043488">
    <property type="term" value="P:regulation of mRNA stability"/>
    <property type="evidence" value="ECO:0007669"/>
    <property type="project" value="InterPro"/>
</dbReference>
<evidence type="ECO:0000256" key="9">
    <source>
        <dbReference type="PROSITE-ProRule" id="PRU00723"/>
    </source>
</evidence>
<reference evidence="12" key="1">
    <citation type="submission" date="2023-06" db="EMBL/GenBank/DDBJ databases">
        <title>Genomic analysis of the entomopathogenic nematode Steinernema hermaphroditum.</title>
        <authorList>
            <person name="Schwarz E.M."/>
            <person name="Heppert J.K."/>
            <person name="Baniya A."/>
            <person name="Schwartz H.T."/>
            <person name="Tan C.-H."/>
            <person name="Antoshechkin I."/>
            <person name="Sternberg P.W."/>
            <person name="Goodrich-Blair H."/>
            <person name="Dillman A.R."/>
        </authorList>
    </citation>
    <scope>NUCLEOTIDE SEQUENCE</scope>
    <source>
        <strain evidence="12">PS9179</strain>
        <tissue evidence="12">Whole animal</tissue>
    </source>
</reference>
<dbReference type="EMBL" id="JAUCMV010000003">
    <property type="protein sequence ID" value="KAK0411798.1"/>
    <property type="molecule type" value="Genomic_DNA"/>
</dbReference>
<evidence type="ECO:0000313" key="12">
    <source>
        <dbReference type="EMBL" id="KAK0411798.1"/>
    </source>
</evidence>
<feature type="compositionally biased region" description="Basic residues" evidence="10">
    <location>
        <begin position="226"/>
        <end position="235"/>
    </location>
</feature>
<dbReference type="Pfam" id="PF14608">
    <property type="entry name" value="zf-CCCH_2"/>
    <property type="match status" value="3"/>
</dbReference>
<feature type="compositionally biased region" description="Basic and acidic residues" evidence="10">
    <location>
        <begin position="160"/>
        <end position="225"/>
    </location>
</feature>
<name>A0AA39LW51_9BILA</name>
<feature type="region of interest" description="Disordered" evidence="10">
    <location>
        <begin position="333"/>
        <end position="367"/>
    </location>
</feature>
<dbReference type="PANTHER" id="PTHR14738:SF29">
    <property type="entry name" value="ZINC FINGER CCCH DOMAIN-CONTAINING PROTEIN 14"/>
    <property type="match status" value="1"/>
</dbReference>
<evidence type="ECO:0000256" key="2">
    <source>
        <dbReference type="ARBA" id="ARBA00008423"/>
    </source>
</evidence>
<dbReference type="Gene3D" id="1.10.340.40">
    <property type="entry name" value="Nuclear abundant poly(A) RNA-bind protein 2, N-terminal domain"/>
    <property type="match status" value="1"/>
</dbReference>
<dbReference type="GO" id="GO:0005634">
    <property type="term" value="C:nucleus"/>
    <property type="evidence" value="ECO:0007669"/>
    <property type="project" value="UniProtKB-SubCell"/>
</dbReference>
<dbReference type="PANTHER" id="PTHR14738">
    <property type="entry name" value="ZINC FINGER CCCH DOMAIN-CONTAINING PROTEIN 14"/>
    <property type="match status" value="1"/>
</dbReference>
<evidence type="ECO:0000313" key="13">
    <source>
        <dbReference type="Proteomes" id="UP001175271"/>
    </source>
</evidence>
<evidence type="ECO:0000259" key="11">
    <source>
        <dbReference type="PROSITE" id="PS50103"/>
    </source>
</evidence>
<keyword evidence="13" id="KW-1185">Reference proteome</keyword>
<evidence type="ECO:0000256" key="6">
    <source>
        <dbReference type="ARBA" id="ARBA00022771"/>
    </source>
</evidence>
<dbReference type="PROSITE" id="PS50103">
    <property type="entry name" value="ZF_C3H1"/>
    <property type="match status" value="1"/>
</dbReference>
<dbReference type="SMART" id="SM00356">
    <property type="entry name" value="ZnF_C3H1"/>
    <property type="match status" value="2"/>
</dbReference>
<dbReference type="Gene3D" id="4.10.1000.30">
    <property type="match status" value="1"/>
</dbReference>
<dbReference type="InterPro" id="IPR043094">
    <property type="entry name" value="Nab2/ZC3H14_N_sf"/>
</dbReference>
<keyword evidence="8" id="KW-0539">Nucleus</keyword>
<evidence type="ECO:0000256" key="5">
    <source>
        <dbReference type="ARBA" id="ARBA00022737"/>
    </source>
</evidence>
<dbReference type="InterPro" id="IPR000571">
    <property type="entry name" value="Znf_CCCH"/>
</dbReference>
<feature type="zinc finger region" description="C3H1-type" evidence="9">
    <location>
        <begin position="556"/>
        <end position="590"/>
    </location>
</feature>
<evidence type="ECO:0000256" key="4">
    <source>
        <dbReference type="ARBA" id="ARBA00022723"/>
    </source>
</evidence>
<feature type="region of interest" description="Disordered" evidence="10">
    <location>
        <begin position="466"/>
        <end position="485"/>
    </location>
</feature>
<evidence type="ECO:0000256" key="10">
    <source>
        <dbReference type="SAM" id="MobiDB-lite"/>
    </source>
</evidence>
<dbReference type="AlphaFoldDB" id="A0AA39LW51"/>
<keyword evidence="6 9" id="KW-0863">Zinc-finger</keyword>
<evidence type="ECO:0000256" key="7">
    <source>
        <dbReference type="ARBA" id="ARBA00022833"/>
    </source>
</evidence>
<dbReference type="InterPro" id="IPR040366">
    <property type="entry name" value="Nab2/ZC3H14"/>
</dbReference>
<keyword evidence="5" id="KW-0677">Repeat</keyword>
<protein>
    <recommendedName>
        <fullName evidence="3">Zinc finger CCCH domain-containing protein 14</fullName>
    </recommendedName>
</protein>
<feature type="domain" description="C3H1-type" evidence="11">
    <location>
        <begin position="556"/>
        <end position="590"/>
    </location>
</feature>
<evidence type="ECO:0000256" key="3">
    <source>
        <dbReference type="ARBA" id="ARBA00015071"/>
    </source>
</evidence>
<feature type="compositionally biased region" description="Basic and acidic residues" evidence="10">
    <location>
        <begin position="395"/>
        <end position="430"/>
    </location>
</feature>
<comment type="subcellular location">
    <subcellularLocation>
        <location evidence="1">Nucleus</location>
    </subcellularLocation>
</comment>